<comment type="caution">
    <text evidence="2">The sequence shown here is derived from an EMBL/GenBank/DDBJ whole genome shotgun (WGS) entry which is preliminary data.</text>
</comment>
<name>K6X8N1_9ALTE</name>
<evidence type="ECO:0000256" key="1">
    <source>
        <dbReference type="SAM" id="SignalP"/>
    </source>
</evidence>
<dbReference type="AlphaFoldDB" id="K6X8N1"/>
<organism evidence="2 3">
    <name type="scientific">Aliiglaciecola lipolytica E3</name>
    <dbReference type="NCBI Taxonomy" id="1127673"/>
    <lineage>
        <taxon>Bacteria</taxon>
        <taxon>Pseudomonadati</taxon>
        <taxon>Pseudomonadota</taxon>
        <taxon>Gammaproteobacteria</taxon>
        <taxon>Alteromonadales</taxon>
        <taxon>Alteromonadaceae</taxon>
        <taxon>Aliiglaciecola</taxon>
    </lineage>
</organism>
<evidence type="ECO:0008006" key="4">
    <source>
        <dbReference type="Google" id="ProtNLM"/>
    </source>
</evidence>
<gene>
    <name evidence="2" type="ORF">GLIP_4363</name>
</gene>
<dbReference type="Proteomes" id="UP000006334">
    <property type="component" value="Unassembled WGS sequence"/>
</dbReference>
<dbReference type="Pfam" id="PF11101">
    <property type="entry name" value="DUF2884"/>
    <property type="match status" value="1"/>
</dbReference>
<feature type="chain" id="PRO_5003899073" description="DUF2884 family protein" evidence="1">
    <location>
        <begin position="20"/>
        <end position="259"/>
    </location>
</feature>
<dbReference type="eggNOG" id="ENOG502Z7W2">
    <property type="taxonomic scope" value="Bacteria"/>
</dbReference>
<keyword evidence="1" id="KW-0732">Signal</keyword>
<reference evidence="2 3" key="1">
    <citation type="journal article" date="2017" name="Antonie Van Leeuwenhoek">
        <title>Rhizobium rhizosphaerae sp. nov., a novel species isolated from rice rhizosphere.</title>
        <authorList>
            <person name="Zhao J.J."/>
            <person name="Zhang J."/>
            <person name="Zhang R.J."/>
            <person name="Zhang C.W."/>
            <person name="Yin H.Q."/>
            <person name="Zhang X.X."/>
        </authorList>
    </citation>
    <scope>NUCLEOTIDE SEQUENCE [LARGE SCALE GENOMIC DNA]</scope>
    <source>
        <strain evidence="2 3">E3</strain>
    </source>
</reference>
<accession>K6X8N1</accession>
<sequence length="259" mass="28300">MKLSMIAASVLLISGTAAANECDVDIDGQVSLINNVLTITTEDNDIIKIDAGESLFVNGKRMDVNANQERWVSEYYKGIYNAVPVAAEIALEGVAIANVAVSEVLGNLLGSNSNSVTKIQTKLDELKEKIEFNFYAADGSIQLDSTNFSDGDFLGAQWEQEFEDTIEEVVTASIGHIMVAMGTELIFGDGDTDGFEQRMENFGQDIETKIEAQAEKLEQKADAFCLQLASIDYAENKLQNSMKELSGLNLITVNTERKM</sequence>
<proteinExistence type="predicted"/>
<dbReference type="InterPro" id="IPR021307">
    <property type="entry name" value="DUF2884"/>
</dbReference>
<evidence type="ECO:0000313" key="3">
    <source>
        <dbReference type="Proteomes" id="UP000006334"/>
    </source>
</evidence>
<dbReference type="EMBL" id="BAEN01000076">
    <property type="protein sequence ID" value="GAC16974.1"/>
    <property type="molecule type" value="Genomic_DNA"/>
</dbReference>
<feature type="signal peptide" evidence="1">
    <location>
        <begin position="1"/>
        <end position="19"/>
    </location>
</feature>
<keyword evidence="3" id="KW-1185">Reference proteome</keyword>
<dbReference type="RefSeq" id="WP_008846776.1">
    <property type="nucleotide sequence ID" value="NZ_BAEN01000076.1"/>
</dbReference>
<protein>
    <recommendedName>
        <fullName evidence="4">DUF2884 family protein</fullName>
    </recommendedName>
</protein>
<evidence type="ECO:0000313" key="2">
    <source>
        <dbReference type="EMBL" id="GAC16974.1"/>
    </source>
</evidence>
<dbReference type="OrthoDB" id="6397557at2"/>